<feature type="repeat" description="ANK" evidence="4">
    <location>
        <begin position="349"/>
        <end position="381"/>
    </location>
</feature>
<dbReference type="UniPathway" id="UPA00143"/>
<dbReference type="Pfam" id="PF12796">
    <property type="entry name" value="Ank_2"/>
    <property type="match status" value="3"/>
</dbReference>
<keyword evidence="2" id="KW-0677">Repeat</keyword>
<feature type="repeat" description="ANK" evidence="4">
    <location>
        <begin position="307"/>
        <end position="335"/>
    </location>
</feature>
<feature type="repeat" description="ANK" evidence="4">
    <location>
        <begin position="110"/>
        <end position="142"/>
    </location>
</feature>
<dbReference type="GO" id="GO:0016567">
    <property type="term" value="P:protein ubiquitination"/>
    <property type="evidence" value="ECO:0007669"/>
    <property type="project" value="UniProtKB-UniPathway"/>
</dbReference>
<dbReference type="PANTHER" id="PTHR24173:SF80">
    <property type="entry name" value="ANKYRIN REPEAT AND SOCS BOX-CONTAINING PROTEIN 2"/>
    <property type="match status" value="1"/>
</dbReference>
<evidence type="ECO:0000313" key="6">
    <source>
        <dbReference type="Ensembl" id="ENSOMEP00000021309.1"/>
    </source>
</evidence>
<feature type="domain" description="SOCS box" evidence="5">
    <location>
        <begin position="536"/>
        <end position="577"/>
    </location>
</feature>
<keyword evidence="3 4" id="KW-0040">ANK repeat</keyword>
<evidence type="ECO:0000256" key="1">
    <source>
        <dbReference type="ARBA" id="ARBA00004906"/>
    </source>
</evidence>
<evidence type="ECO:0000256" key="3">
    <source>
        <dbReference type="ARBA" id="ARBA00023043"/>
    </source>
</evidence>
<feature type="repeat" description="ANK" evidence="4">
    <location>
        <begin position="209"/>
        <end position="241"/>
    </location>
</feature>
<dbReference type="Pfam" id="PF07525">
    <property type="entry name" value="SOCS_box"/>
    <property type="match status" value="1"/>
</dbReference>
<dbReference type="InterPro" id="IPR036770">
    <property type="entry name" value="Ankyrin_rpt-contain_sf"/>
</dbReference>
<dbReference type="InterPro" id="IPR036036">
    <property type="entry name" value="SOCS_box-like_dom_sf"/>
</dbReference>
<dbReference type="PANTHER" id="PTHR24173">
    <property type="entry name" value="ANKYRIN REPEAT CONTAINING"/>
    <property type="match status" value="1"/>
</dbReference>
<dbReference type="Gene3D" id="1.25.40.20">
    <property type="entry name" value="Ankyrin repeat-containing domain"/>
    <property type="match status" value="3"/>
</dbReference>
<dbReference type="PROSITE" id="PS50088">
    <property type="entry name" value="ANK_REPEAT"/>
    <property type="match status" value="9"/>
</dbReference>
<comment type="pathway">
    <text evidence="1">Protein modification; protein ubiquitination.</text>
</comment>
<accession>A0A3B3CVX9</accession>
<dbReference type="PaxDb" id="30732-ENSOMEP00000021309"/>
<dbReference type="FunFam" id="1.10.750.20:FF:000001">
    <property type="entry name" value="Ankyrin repeat and SOCS box containing 1"/>
    <property type="match status" value="1"/>
</dbReference>
<dbReference type="PROSITE" id="PS50225">
    <property type="entry name" value="SOCS"/>
    <property type="match status" value="1"/>
</dbReference>
<evidence type="ECO:0000313" key="7">
    <source>
        <dbReference type="Proteomes" id="UP000261560"/>
    </source>
</evidence>
<dbReference type="PROSITE" id="PS50297">
    <property type="entry name" value="ANK_REP_REGION"/>
    <property type="match status" value="9"/>
</dbReference>
<proteinExistence type="predicted"/>
<dbReference type="Pfam" id="PF00023">
    <property type="entry name" value="Ank"/>
    <property type="match status" value="1"/>
</dbReference>
<reference evidence="6" key="2">
    <citation type="submission" date="2025-09" db="UniProtKB">
        <authorList>
            <consortium name="Ensembl"/>
        </authorList>
    </citation>
    <scope>IDENTIFICATION</scope>
</reference>
<dbReference type="InterPro" id="IPR001496">
    <property type="entry name" value="SOCS_box"/>
</dbReference>
<reference evidence="6" key="1">
    <citation type="submission" date="2025-08" db="UniProtKB">
        <authorList>
            <consortium name="Ensembl"/>
        </authorList>
    </citation>
    <scope>IDENTIFICATION</scope>
</reference>
<feature type="repeat" description="ANK" evidence="4">
    <location>
        <begin position="242"/>
        <end position="274"/>
    </location>
</feature>
<dbReference type="SUPFAM" id="SSF48403">
    <property type="entry name" value="Ankyrin repeat"/>
    <property type="match status" value="1"/>
</dbReference>
<feature type="repeat" description="ANK" evidence="4">
    <location>
        <begin position="275"/>
        <end position="307"/>
    </location>
</feature>
<dbReference type="CDD" id="cd03716">
    <property type="entry name" value="SOCS_ASB_like"/>
    <property type="match status" value="1"/>
</dbReference>
<sequence length="577" mass="63297">MMIVISRSRWVYHKMSSTMKNKPSVCLTTRHASSDITTNFNGDADPVIWAIRRGDVKELQDLATSSPVSLLKENKDGWIPVHDAAFCGQTECLKIILKAHPGLVDKRTLQEQTSLLLAVSCGHLPCVRCLLESGADPDISNNNRETALYKACELENVEMVSLLLSYGATVNQRCAQGWTALHEAVARDNTEICDILVGAGAMLNPAHTYSIPPLNVAAQKGHMRALCYLIDKGANVNMQTCDGITALHEAAENGHNVVVHALLSKHADANKPANSGLLPLHIAAKYGHHEIVSQLVSVTSRAKLRHSWISPLHLAAEHNRHAAAAVLLKAGADVNDTLAHSHAVQYSDRRATALYFAVANGSTKTAELLLNAGASLSLDPVSPLLMAARQGCVRSVALLLERGADLDAKIPSYSTTFPAVVALCMDNLPLLRCLLNHGCDALSCFYCTYGRDPHPPPDSNCNILLNESTALMNCNESPERTIQFCEWISTPLMCEWAGPVLDLLLEHVGQVQLCSKLTELLDSREKWHDVKRKLLSPRPLFHLCRLRIRRQIGKNRLRSITGLPLPDRLIRYLSLND</sequence>
<feature type="repeat" description="ANK" evidence="4">
    <location>
        <begin position="379"/>
        <end position="411"/>
    </location>
</feature>
<dbReference type="GO" id="GO:0035556">
    <property type="term" value="P:intracellular signal transduction"/>
    <property type="evidence" value="ECO:0007669"/>
    <property type="project" value="InterPro"/>
</dbReference>
<dbReference type="SUPFAM" id="SSF158235">
    <property type="entry name" value="SOCS box-like"/>
    <property type="match status" value="1"/>
</dbReference>
<dbReference type="PRINTS" id="PR01415">
    <property type="entry name" value="ANKYRIN"/>
</dbReference>
<dbReference type="SMART" id="SM00969">
    <property type="entry name" value="SOCS_box"/>
    <property type="match status" value="1"/>
</dbReference>
<dbReference type="InterPro" id="IPR002110">
    <property type="entry name" value="Ankyrin_rpt"/>
</dbReference>
<dbReference type="Gene3D" id="1.10.750.20">
    <property type="entry name" value="SOCS box"/>
    <property type="match status" value="1"/>
</dbReference>
<keyword evidence="7" id="KW-1185">Reference proteome</keyword>
<feature type="repeat" description="ANK" evidence="4">
    <location>
        <begin position="176"/>
        <end position="208"/>
    </location>
</feature>
<evidence type="ECO:0000256" key="4">
    <source>
        <dbReference type="PROSITE-ProRule" id="PRU00023"/>
    </source>
</evidence>
<dbReference type="OMA" id="SMLPLNC"/>
<dbReference type="SMART" id="SM00248">
    <property type="entry name" value="ANK"/>
    <property type="match status" value="10"/>
</dbReference>
<name>A0A3B3CVX9_ORYME</name>
<protein>
    <submittedName>
        <fullName evidence="6">Ankyrin repeat and SOCS box containing 2b</fullName>
    </submittedName>
</protein>
<dbReference type="Ensembl" id="ENSOMET00000030957.1">
    <property type="protein sequence ID" value="ENSOMEP00000021309.1"/>
    <property type="gene ID" value="ENSOMEG00000023191.1"/>
</dbReference>
<dbReference type="STRING" id="30732.ENSOMEP00000021309"/>
<dbReference type="Proteomes" id="UP000261560">
    <property type="component" value="Unplaced"/>
</dbReference>
<evidence type="ECO:0000259" key="5">
    <source>
        <dbReference type="PROSITE" id="PS50225"/>
    </source>
</evidence>
<dbReference type="GeneTree" id="ENSGT00940000155490"/>
<organism evidence="6 7">
    <name type="scientific">Oryzias melastigma</name>
    <name type="common">Marine medaka</name>
    <dbReference type="NCBI Taxonomy" id="30732"/>
    <lineage>
        <taxon>Eukaryota</taxon>
        <taxon>Metazoa</taxon>
        <taxon>Chordata</taxon>
        <taxon>Craniata</taxon>
        <taxon>Vertebrata</taxon>
        <taxon>Euteleostomi</taxon>
        <taxon>Actinopterygii</taxon>
        <taxon>Neopterygii</taxon>
        <taxon>Teleostei</taxon>
        <taxon>Neoteleostei</taxon>
        <taxon>Acanthomorphata</taxon>
        <taxon>Ovalentaria</taxon>
        <taxon>Atherinomorphae</taxon>
        <taxon>Beloniformes</taxon>
        <taxon>Adrianichthyidae</taxon>
        <taxon>Oryziinae</taxon>
        <taxon>Oryzias</taxon>
    </lineage>
</organism>
<feature type="repeat" description="ANK" evidence="4">
    <location>
        <begin position="143"/>
        <end position="175"/>
    </location>
</feature>
<dbReference type="AlphaFoldDB" id="A0A3B3CVX9"/>
<evidence type="ECO:0000256" key="2">
    <source>
        <dbReference type="ARBA" id="ARBA00022737"/>
    </source>
</evidence>